<dbReference type="eggNOG" id="COG1668">
    <property type="taxonomic scope" value="Bacteria"/>
</dbReference>
<keyword evidence="3 6" id="KW-0812">Transmembrane</keyword>
<organism evidence="8 9">
    <name type="scientific">Weeksella virosa (strain ATCC 43766 / DSM 16922 / JCM 21250 / CCUG 30538 / CDC 9751 / IAM 14551 / NBRC 16016 / NCTC 11634 / CL345/78)</name>
    <dbReference type="NCBI Taxonomy" id="865938"/>
    <lineage>
        <taxon>Bacteria</taxon>
        <taxon>Pseudomonadati</taxon>
        <taxon>Bacteroidota</taxon>
        <taxon>Flavobacteriia</taxon>
        <taxon>Flavobacteriales</taxon>
        <taxon>Weeksellaceae</taxon>
        <taxon>Weeksella</taxon>
    </lineage>
</organism>
<dbReference type="PANTHER" id="PTHR30294">
    <property type="entry name" value="MEMBRANE COMPONENT OF ABC TRANSPORTER YHHJ-RELATED"/>
    <property type="match status" value="1"/>
</dbReference>
<evidence type="ECO:0000256" key="1">
    <source>
        <dbReference type="ARBA" id="ARBA00004651"/>
    </source>
</evidence>
<dbReference type="SUPFAM" id="SSF53850">
    <property type="entry name" value="Periplasmic binding protein-like II"/>
    <property type="match status" value="1"/>
</dbReference>
<sequence>MKQVLLVAQREFLTQVKNKSFIIMTVLSPLLIILAIGAVVWFSMANEEHKNIAVVDESGLFFTELKSTPTTSYLFYTKNELNSIKDTLNGSKFLNALLHIPLVSKTDLSPLDKHTQLFTNGNLGMEERTKIKLTLDKKAEEMLLQNKGVDPEVIYNTKSNIKLNVYNVKDGKEDSGLAVKIGLSAFLCYIIFTFIMIYGVRVMRSVVEEKQNRVIEIIISSVKPFELMMGKIIGTTLVATTQFAIWIAITLILVTIFPAIMAARMSMMTENLPEEASATLGENPDIMHQINDISTTLLSLNYPVIIIAFIGFFILGYLFYSSIFAAIGSAVDNDTDTQQFTFLPLVPMMVGLYGSFTTLQNPDGPVAFWLSMFPLTSPISMMTRIPFDVPVWQLALSLGILIVSTLIMILIAARIYRVGILMFGKKPTIKEMIKWINYKN</sequence>
<evidence type="ECO:0000256" key="6">
    <source>
        <dbReference type="SAM" id="Phobius"/>
    </source>
</evidence>
<feature type="transmembrane region" description="Helical" evidence="6">
    <location>
        <begin position="177"/>
        <end position="200"/>
    </location>
</feature>
<gene>
    <name evidence="8" type="ordered locus">Weevi_1517</name>
</gene>
<reference evidence="8 9" key="1">
    <citation type="journal article" date="2011" name="Stand. Genomic Sci.">
        <title>Complete genome sequence of Weeksella virosa type strain (9751).</title>
        <authorList>
            <person name="Lang E."/>
            <person name="Teshima H."/>
            <person name="Lucas S."/>
            <person name="Lapidus A."/>
            <person name="Hammon N."/>
            <person name="Deshpande S."/>
            <person name="Nolan M."/>
            <person name="Cheng J.F."/>
            <person name="Pitluck S."/>
            <person name="Liolios K."/>
            <person name="Pagani I."/>
            <person name="Mikhailova N."/>
            <person name="Ivanova N."/>
            <person name="Mavromatis K."/>
            <person name="Pati A."/>
            <person name="Tapia R."/>
            <person name="Han C."/>
            <person name="Goodwin L."/>
            <person name="Chen A."/>
            <person name="Palaniappan K."/>
            <person name="Land M."/>
            <person name="Hauser L."/>
            <person name="Chang Y.J."/>
            <person name="Jeffries C.D."/>
            <person name="Brambilla E.M."/>
            <person name="Kopitz M."/>
            <person name="Rohde M."/>
            <person name="Goker M."/>
            <person name="Tindall B.J."/>
            <person name="Detter J.C."/>
            <person name="Woyke T."/>
            <person name="Bristow J."/>
            <person name="Eisen J.A."/>
            <person name="Markowitz V."/>
            <person name="Hugenholtz P."/>
            <person name="Klenk H.P."/>
            <person name="Kyrpides N.C."/>
        </authorList>
    </citation>
    <scope>NUCLEOTIDE SEQUENCE [LARGE SCALE GENOMIC DNA]</scope>
    <source>
        <strain evidence="9">ATCC 43766 / DSM 16922 / JCM 21250 / NBRC 16016 / NCTC 11634 / CL345/78</strain>
    </source>
</reference>
<keyword evidence="4 6" id="KW-1133">Transmembrane helix</keyword>
<dbReference type="Proteomes" id="UP000008641">
    <property type="component" value="Chromosome"/>
</dbReference>
<feature type="transmembrane region" description="Helical" evidence="6">
    <location>
        <begin position="243"/>
        <end position="263"/>
    </location>
</feature>
<dbReference type="STRING" id="865938.Weevi_1517"/>
<evidence type="ECO:0000313" key="9">
    <source>
        <dbReference type="Proteomes" id="UP000008641"/>
    </source>
</evidence>
<dbReference type="InterPro" id="IPR051449">
    <property type="entry name" value="ABC-2_transporter_component"/>
</dbReference>
<feature type="transmembrane region" description="Helical" evidence="6">
    <location>
        <begin position="391"/>
        <end position="416"/>
    </location>
</feature>
<evidence type="ECO:0000256" key="4">
    <source>
        <dbReference type="ARBA" id="ARBA00022989"/>
    </source>
</evidence>
<dbReference type="HOGENOM" id="CLU_046841_0_0_10"/>
<dbReference type="GO" id="GO:0005886">
    <property type="term" value="C:plasma membrane"/>
    <property type="evidence" value="ECO:0007669"/>
    <property type="project" value="UniProtKB-SubCell"/>
</dbReference>
<proteinExistence type="predicted"/>
<keyword evidence="2" id="KW-1003">Cell membrane</keyword>
<dbReference type="KEGG" id="wvi:Weevi_1517"/>
<evidence type="ECO:0000259" key="7">
    <source>
        <dbReference type="Pfam" id="PF12698"/>
    </source>
</evidence>
<evidence type="ECO:0000313" key="8">
    <source>
        <dbReference type="EMBL" id="ADX68217.1"/>
    </source>
</evidence>
<dbReference type="Gene3D" id="3.40.190.10">
    <property type="entry name" value="Periplasmic binding protein-like II"/>
    <property type="match status" value="1"/>
</dbReference>
<feature type="transmembrane region" description="Helical" evidence="6">
    <location>
        <begin position="20"/>
        <end position="42"/>
    </location>
</feature>
<feature type="domain" description="ABC-2 type transporter transmembrane" evidence="7">
    <location>
        <begin position="19"/>
        <end position="413"/>
    </location>
</feature>
<keyword evidence="5 6" id="KW-0472">Membrane</keyword>
<dbReference type="AlphaFoldDB" id="F0NZ00"/>
<name>F0NZ00_WEEVC</name>
<dbReference type="RefSeq" id="WP_013598606.1">
    <property type="nucleotide sequence ID" value="NC_015144.1"/>
</dbReference>
<keyword evidence="9" id="KW-1185">Reference proteome</keyword>
<comment type="subcellular location">
    <subcellularLocation>
        <location evidence="1">Cell membrane</location>
        <topology evidence="1">Multi-pass membrane protein</topology>
    </subcellularLocation>
</comment>
<dbReference type="EMBL" id="CP002455">
    <property type="protein sequence ID" value="ADX68217.1"/>
    <property type="molecule type" value="Genomic_DNA"/>
</dbReference>
<evidence type="ECO:0000256" key="2">
    <source>
        <dbReference type="ARBA" id="ARBA00022475"/>
    </source>
</evidence>
<evidence type="ECO:0000256" key="3">
    <source>
        <dbReference type="ARBA" id="ARBA00022692"/>
    </source>
</evidence>
<dbReference type="GO" id="GO:0140359">
    <property type="term" value="F:ABC-type transporter activity"/>
    <property type="evidence" value="ECO:0007669"/>
    <property type="project" value="InterPro"/>
</dbReference>
<dbReference type="Pfam" id="PF12698">
    <property type="entry name" value="ABC2_membrane_3"/>
    <property type="match status" value="1"/>
</dbReference>
<evidence type="ECO:0000256" key="5">
    <source>
        <dbReference type="ARBA" id="ARBA00023136"/>
    </source>
</evidence>
<feature type="transmembrane region" description="Helical" evidence="6">
    <location>
        <begin position="300"/>
        <end position="320"/>
    </location>
</feature>
<dbReference type="InterPro" id="IPR013525">
    <property type="entry name" value="ABC2_TM"/>
</dbReference>
<accession>F0NZ00</accession>
<protein>
    <recommendedName>
        <fullName evidence="7">ABC-2 type transporter transmembrane domain-containing protein</fullName>
    </recommendedName>
</protein>
<dbReference type="OrthoDB" id="9768837at2"/>
<reference evidence="9" key="2">
    <citation type="journal article" date="2011" name="Stand. Genomic Sci.">
        <title>Complete genome sequence of Weeksella virosa type strain (9751T).</title>
        <authorList>
            <person name="Lang E."/>
            <person name="Teshima H."/>
            <person name="Lucas S."/>
            <person name="Lapidus A."/>
            <person name="Hammon N."/>
            <person name="Deshpande S."/>
            <person name="Nolan M."/>
            <person name="Cheng J."/>
            <person name="Pitluck S."/>
            <person name="Liolios K."/>
            <person name="Pagani I."/>
            <person name="Mikhailova N."/>
            <person name="Ivanova N."/>
            <person name="Mavromatis K."/>
            <person name="Pati A."/>
            <person name="Tapia R."/>
            <person name="Han C."/>
            <person name="Goodwin L."/>
            <person name="Chen A."/>
            <person name="Palaniappan K."/>
            <person name="Land M."/>
            <person name="Hauser L."/>
            <person name="Chang Y."/>
            <person name="Jeffries C."/>
            <person name="Brambilla E."/>
            <person name="Kopitz M."/>
            <person name="Rohde M."/>
            <person name="Goker M."/>
            <person name="Tindall B."/>
            <person name="Detter J."/>
            <person name="Woyke T."/>
            <person name="Bristow J."/>
            <person name="Eisen J."/>
            <person name="Markowitz V."/>
            <person name="Hugenholtz P."/>
            <person name="Klenk H."/>
            <person name="Kyrpides N."/>
        </authorList>
    </citation>
    <scope>NUCLEOTIDE SEQUENCE [LARGE SCALE GENOMIC DNA]</scope>
    <source>
        <strain evidence="9">ATCC 43766 / DSM 16922 / JCM 21250 / NBRC 16016 / NCTC 11634 / CL345/78</strain>
    </source>
</reference>
<dbReference type="PANTHER" id="PTHR30294:SF29">
    <property type="entry name" value="MULTIDRUG ABC TRANSPORTER PERMEASE YBHS-RELATED"/>
    <property type="match status" value="1"/>
</dbReference>
<feature type="transmembrane region" description="Helical" evidence="6">
    <location>
        <begin position="340"/>
        <end position="359"/>
    </location>
</feature>